<dbReference type="InterPro" id="IPR051604">
    <property type="entry name" value="Ergot_Alk_Oxidoreductase"/>
</dbReference>
<proteinExistence type="predicted"/>
<evidence type="ECO:0000259" key="1">
    <source>
        <dbReference type="Pfam" id="PF13460"/>
    </source>
</evidence>
<reference evidence="2 3" key="1">
    <citation type="submission" date="2024-09" db="EMBL/GenBank/DDBJ databases">
        <authorList>
            <person name="Sun Q."/>
            <person name="Mori K."/>
        </authorList>
    </citation>
    <scope>NUCLEOTIDE SEQUENCE [LARGE SCALE GENOMIC DNA]</scope>
    <source>
        <strain evidence="2 3">JCM 4557</strain>
    </source>
</reference>
<dbReference type="RefSeq" id="WP_394316147.1">
    <property type="nucleotide sequence ID" value="NZ_JBHMQV010000001.1"/>
</dbReference>
<keyword evidence="3" id="KW-1185">Reference proteome</keyword>
<protein>
    <submittedName>
        <fullName evidence="2">SDR family oxidoreductase</fullName>
    </submittedName>
</protein>
<name>A0ABV6T908_9ACTN</name>
<dbReference type="InterPro" id="IPR036291">
    <property type="entry name" value="NAD(P)-bd_dom_sf"/>
</dbReference>
<dbReference type="PANTHER" id="PTHR43162">
    <property type="match status" value="1"/>
</dbReference>
<dbReference type="InterPro" id="IPR016040">
    <property type="entry name" value="NAD(P)-bd_dom"/>
</dbReference>
<dbReference type="Gene3D" id="3.40.50.720">
    <property type="entry name" value="NAD(P)-binding Rossmann-like Domain"/>
    <property type="match status" value="1"/>
</dbReference>
<sequence>MTAIREGLWLMKNDAIMVTGATGVLGREVLDRARRTGLPLRALTRGATLPDDPEVAWFTGDLAAGTGLDEAFAGVRTVIHCASDIRHFKNDIPAFHHLLEAARRSGVEHIVNISIVGIDRIPYPYYRIKLECERLLEASGIGWTNLRATQFPELLNMAFGVLSKLPVVIVPTGTDCQPVDQGEVADRLVELALGEPGKEAPPAGGWGRVADLAGPTVYTADRLAKDWLRAAGKRRRVLPVFIPGKIGAGFRSGALTAPDRAVGKRTWEEYLAESVAR</sequence>
<evidence type="ECO:0000313" key="2">
    <source>
        <dbReference type="EMBL" id="MFC0842272.1"/>
    </source>
</evidence>
<dbReference type="EMBL" id="JBHMQV010000001">
    <property type="protein sequence ID" value="MFC0842272.1"/>
    <property type="molecule type" value="Genomic_DNA"/>
</dbReference>
<evidence type="ECO:0000313" key="3">
    <source>
        <dbReference type="Proteomes" id="UP001589887"/>
    </source>
</evidence>
<accession>A0ABV6T908</accession>
<organism evidence="2 3">
    <name type="scientific">Streptomyces noboritoensis</name>
    <dbReference type="NCBI Taxonomy" id="67337"/>
    <lineage>
        <taxon>Bacteria</taxon>
        <taxon>Bacillati</taxon>
        <taxon>Actinomycetota</taxon>
        <taxon>Actinomycetes</taxon>
        <taxon>Kitasatosporales</taxon>
        <taxon>Streptomycetaceae</taxon>
        <taxon>Streptomyces</taxon>
    </lineage>
</organism>
<feature type="domain" description="NAD(P)-binding" evidence="1">
    <location>
        <begin position="20"/>
        <end position="150"/>
    </location>
</feature>
<dbReference type="Proteomes" id="UP001589887">
    <property type="component" value="Unassembled WGS sequence"/>
</dbReference>
<dbReference type="SUPFAM" id="SSF51735">
    <property type="entry name" value="NAD(P)-binding Rossmann-fold domains"/>
    <property type="match status" value="1"/>
</dbReference>
<gene>
    <name evidence="2" type="ORF">ACFH04_00755</name>
</gene>
<comment type="caution">
    <text evidence="2">The sequence shown here is derived from an EMBL/GenBank/DDBJ whole genome shotgun (WGS) entry which is preliminary data.</text>
</comment>
<dbReference type="PANTHER" id="PTHR43162:SF1">
    <property type="entry name" value="PRESTALK A DIFFERENTIATION PROTEIN A"/>
    <property type="match status" value="1"/>
</dbReference>
<dbReference type="Pfam" id="PF13460">
    <property type="entry name" value="NAD_binding_10"/>
    <property type="match status" value="1"/>
</dbReference>